<comment type="caution">
    <text evidence="1">The sequence shown here is derived from an EMBL/GenBank/DDBJ whole genome shotgun (WGS) entry which is preliminary data.</text>
</comment>
<evidence type="ECO:0000313" key="2">
    <source>
        <dbReference type="Proteomes" id="UP000799755"/>
    </source>
</evidence>
<name>A0ACB6R470_9PLEO</name>
<protein>
    <submittedName>
        <fullName evidence="1">Uncharacterized protein</fullName>
    </submittedName>
</protein>
<proteinExistence type="predicted"/>
<dbReference type="Proteomes" id="UP000799755">
    <property type="component" value="Unassembled WGS sequence"/>
</dbReference>
<reference evidence="1" key="1">
    <citation type="journal article" date="2020" name="Stud. Mycol.">
        <title>101 Dothideomycetes genomes: a test case for predicting lifestyles and emergence of pathogens.</title>
        <authorList>
            <person name="Haridas S."/>
            <person name="Albert R."/>
            <person name="Binder M."/>
            <person name="Bloem J."/>
            <person name="Labutti K."/>
            <person name="Salamov A."/>
            <person name="Andreopoulos B."/>
            <person name="Baker S."/>
            <person name="Barry K."/>
            <person name="Bills G."/>
            <person name="Bluhm B."/>
            <person name="Cannon C."/>
            <person name="Castanera R."/>
            <person name="Culley D."/>
            <person name="Daum C."/>
            <person name="Ezra D."/>
            <person name="Gonzalez J."/>
            <person name="Henrissat B."/>
            <person name="Kuo A."/>
            <person name="Liang C."/>
            <person name="Lipzen A."/>
            <person name="Lutzoni F."/>
            <person name="Magnuson J."/>
            <person name="Mondo S."/>
            <person name="Nolan M."/>
            <person name="Ohm R."/>
            <person name="Pangilinan J."/>
            <person name="Park H.-J."/>
            <person name="Ramirez L."/>
            <person name="Alfaro M."/>
            <person name="Sun H."/>
            <person name="Tritt A."/>
            <person name="Yoshinaga Y."/>
            <person name="Zwiers L.-H."/>
            <person name="Turgeon B."/>
            <person name="Goodwin S."/>
            <person name="Spatafora J."/>
            <person name="Crous P."/>
            <person name="Grigoriev I."/>
        </authorList>
    </citation>
    <scope>NUCLEOTIDE SEQUENCE</scope>
    <source>
        <strain evidence="1">ATCC 200398</strain>
    </source>
</reference>
<evidence type="ECO:0000313" key="1">
    <source>
        <dbReference type="EMBL" id="KAF2474054.1"/>
    </source>
</evidence>
<dbReference type="EMBL" id="MU003498">
    <property type="protein sequence ID" value="KAF2474054.1"/>
    <property type="molecule type" value="Genomic_DNA"/>
</dbReference>
<accession>A0ACB6R470</accession>
<organism evidence="1 2">
    <name type="scientific">Lindgomyces ingoldianus</name>
    <dbReference type="NCBI Taxonomy" id="673940"/>
    <lineage>
        <taxon>Eukaryota</taxon>
        <taxon>Fungi</taxon>
        <taxon>Dikarya</taxon>
        <taxon>Ascomycota</taxon>
        <taxon>Pezizomycotina</taxon>
        <taxon>Dothideomycetes</taxon>
        <taxon>Pleosporomycetidae</taxon>
        <taxon>Pleosporales</taxon>
        <taxon>Lindgomycetaceae</taxon>
        <taxon>Lindgomyces</taxon>
    </lineage>
</organism>
<feature type="non-terminal residue" evidence="1">
    <location>
        <position position="1"/>
    </location>
</feature>
<feature type="non-terminal residue" evidence="1">
    <location>
        <position position="123"/>
    </location>
</feature>
<sequence>GSSRNFYLVTCSDKNEGDYDAIAYYADGPQEKPEDWPDKVAQVSKPPGTWEGHNREANIYDDSWFTAKISSGAEHLKKGEIAGTGDFEGEAFVCFKRDGETLYSASDVICREKYWCPSVDVSE</sequence>
<keyword evidence="2" id="KW-1185">Reference proteome</keyword>
<gene>
    <name evidence="1" type="ORF">BDR25DRAFT_195642</name>
</gene>